<sequence length="80" mass="9435">MKSDIKDKIIDQNTININSKIDNIDTNKLVKDLDKNLAGYLSLALRNTHYYGNLRIKYVNFNFTILVFLLQFLLFLFLLH</sequence>
<evidence type="ECO:0000256" key="1">
    <source>
        <dbReference type="SAM" id="Phobius"/>
    </source>
</evidence>
<organism evidence="2">
    <name type="scientific">marine sediment metagenome</name>
    <dbReference type="NCBI Taxonomy" id="412755"/>
    <lineage>
        <taxon>unclassified sequences</taxon>
        <taxon>metagenomes</taxon>
        <taxon>ecological metagenomes</taxon>
    </lineage>
</organism>
<dbReference type="EMBL" id="LAZR01004813">
    <property type="protein sequence ID" value="KKN05372.1"/>
    <property type="molecule type" value="Genomic_DNA"/>
</dbReference>
<name>A0A0F9N0X8_9ZZZZ</name>
<keyword evidence="1" id="KW-0812">Transmembrane</keyword>
<proteinExistence type="predicted"/>
<keyword evidence="1" id="KW-0472">Membrane</keyword>
<accession>A0A0F9N0X8</accession>
<protein>
    <submittedName>
        <fullName evidence="2">Uncharacterized protein</fullName>
    </submittedName>
</protein>
<keyword evidence="1" id="KW-1133">Transmembrane helix</keyword>
<dbReference type="AlphaFoldDB" id="A0A0F9N0X8"/>
<comment type="caution">
    <text evidence="2">The sequence shown here is derived from an EMBL/GenBank/DDBJ whole genome shotgun (WGS) entry which is preliminary data.</text>
</comment>
<feature type="transmembrane region" description="Helical" evidence="1">
    <location>
        <begin position="59"/>
        <end position="79"/>
    </location>
</feature>
<gene>
    <name evidence="2" type="ORF">LCGC14_1088030</name>
</gene>
<reference evidence="2" key="1">
    <citation type="journal article" date="2015" name="Nature">
        <title>Complex archaea that bridge the gap between prokaryotes and eukaryotes.</title>
        <authorList>
            <person name="Spang A."/>
            <person name="Saw J.H."/>
            <person name="Jorgensen S.L."/>
            <person name="Zaremba-Niedzwiedzka K."/>
            <person name="Martijn J."/>
            <person name="Lind A.E."/>
            <person name="van Eijk R."/>
            <person name="Schleper C."/>
            <person name="Guy L."/>
            <person name="Ettema T.J."/>
        </authorList>
    </citation>
    <scope>NUCLEOTIDE SEQUENCE</scope>
</reference>
<evidence type="ECO:0000313" key="2">
    <source>
        <dbReference type="EMBL" id="KKN05372.1"/>
    </source>
</evidence>